<dbReference type="Proteomes" id="UP000734854">
    <property type="component" value="Unassembled WGS sequence"/>
</dbReference>
<evidence type="ECO:0000256" key="7">
    <source>
        <dbReference type="ARBA" id="ARBA00023136"/>
    </source>
</evidence>
<comment type="subcellular location">
    <subcellularLocation>
        <location evidence="1 8">Cell membrane</location>
        <topology evidence="1 8">Multi-pass membrane protein</topology>
    </subcellularLocation>
</comment>
<feature type="transmembrane region" description="Helical" evidence="8">
    <location>
        <begin position="93"/>
        <end position="111"/>
    </location>
</feature>
<reference evidence="11 12" key="1">
    <citation type="submission" date="2020-08" db="EMBL/GenBank/DDBJ databases">
        <title>Plant Genome Project.</title>
        <authorList>
            <person name="Zhang R.-G."/>
        </authorList>
    </citation>
    <scope>NUCLEOTIDE SEQUENCE [LARGE SCALE GENOMIC DNA]</scope>
    <source>
        <tissue evidence="11">Rhizome</tissue>
    </source>
</reference>
<comment type="caution">
    <text evidence="11">The sequence shown here is derived from an EMBL/GenBank/DDBJ whole genome shotgun (WGS) entry which is preliminary data.</text>
</comment>
<feature type="region of interest" description="Disordered" evidence="9">
    <location>
        <begin position="1"/>
        <end position="39"/>
    </location>
</feature>
<evidence type="ECO:0000256" key="5">
    <source>
        <dbReference type="ARBA" id="ARBA00022692"/>
    </source>
</evidence>
<evidence type="ECO:0000256" key="2">
    <source>
        <dbReference type="ARBA" id="ARBA00007651"/>
    </source>
</evidence>
<feature type="transmembrane region" description="Helical" evidence="8">
    <location>
        <begin position="140"/>
        <end position="157"/>
    </location>
</feature>
<sequence>MTSPRKSPASPLAPNTLTPGRGDALPPVKGTLGEEPTPESSLALVVNSLDVRKEAETVASDGGIRTRERGFAPTSLERTRRLEETAPPRKKALWLRMAALLLCMISFSVMVTDKTDGWAGDSFHRYKEFRYATSGWLRRYLVAVNVIGFVYSAFQVYESIHRRLTLKYIIGRPMGYCFDLSMDQMLAYLLMSASSVAASRNDVWISRFGSDDFTHKANASISISFIAFFVLAICAIISTYNLFRWSF</sequence>
<accession>A0A8J5FV75</accession>
<keyword evidence="4 8" id="KW-1003">Cell membrane</keyword>
<evidence type="ECO:0000259" key="10">
    <source>
        <dbReference type="Pfam" id="PF04535"/>
    </source>
</evidence>
<gene>
    <name evidence="11" type="ORF">ZIOFF_043396</name>
</gene>
<dbReference type="InterPro" id="IPR006702">
    <property type="entry name" value="CASP_dom"/>
</dbReference>
<evidence type="ECO:0000256" key="4">
    <source>
        <dbReference type="ARBA" id="ARBA00022475"/>
    </source>
</evidence>
<evidence type="ECO:0000256" key="3">
    <source>
        <dbReference type="ARBA" id="ARBA00011489"/>
    </source>
</evidence>
<protein>
    <recommendedName>
        <fullName evidence="8">CASP-like protein</fullName>
    </recommendedName>
</protein>
<dbReference type="GO" id="GO:0005886">
    <property type="term" value="C:plasma membrane"/>
    <property type="evidence" value="ECO:0007669"/>
    <property type="project" value="UniProtKB-SubCell"/>
</dbReference>
<evidence type="ECO:0000256" key="1">
    <source>
        <dbReference type="ARBA" id="ARBA00004651"/>
    </source>
</evidence>
<evidence type="ECO:0000313" key="12">
    <source>
        <dbReference type="Proteomes" id="UP000734854"/>
    </source>
</evidence>
<organism evidence="11 12">
    <name type="scientific">Zingiber officinale</name>
    <name type="common">Ginger</name>
    <name type="synonym">Amomum zingiber</name>
    <dbReference type="NCBI Taxonomy" id="94328"/>
    <lineage>
        <taxon>Eukaryota</taxon>
        <taxon>Viridiplantae</taxon>
        <taxon>Streptophyta</taxon>
        <taxon>Embryophyta</taxon>
        <taxon>Tracheophyta</taxon>
        <taxon>Spermatophyta</taxon>
        <taxon>Magnoliopsida</taxon>
        <taxon>Liliopsida</taxon>
        <taxon>Zingiberales</taxon>
        <taxon>Zingiberaceae</taxon>
        <taxon>Zingiber</taxon>
    </lineage>
</organism>
<evidence type="ECO:0000313" key="11">
    <source>
        <dbReference type="EMBL" id="KAG6495570.1"/>
    </source>
</evidence>
<comment type="subunit">
    <text evidence="3 8">Homodimer and heterodimers.</text>
</comment>
<evidence type="ECO:0000256" key="8">
    <source>
        <dbReference type="RuleBase" id="RU361233"/>
    </source>
</evidence>
<dbReference type="Pfam" id="PF04535">
    <property type="entry name" value="CASP_dom"/>
    <property type="match status" value="1"/>
</dbReference>
<keyword evidence="5 8" id="KW-0812">Transmembrane</keyword>
<keyword evidence="7 8" id="KW-0472">Membrane</keyword>
<feature type="domain" description="Casparian strip membrane protein" evidence="10">
    <location>
        <begin position="92"/>
        <end position="230"/>
    </location>
</feature>
<keyword evidence="12" id="KW-1185">Reference proteome</keyword>
<dbReference type="PANTHER" id="PTHR33573:SF50">
    <property type="entry name" value="CASP-LIKE PROTEIN 4A3"/>
    <property type="match status" value="1"/>
</dbReference>
<dbReference type="PANTHER" id="PTHR33573">
    <property type="entry name" value="CASP-LIKE PROTEIN 4A4"/>
    <property type="match status" value="1"/>
</dbReference>
<feature type="transmembrane region" description="Helical" evidence="8">
    <location>
        <begin position="219"/>
        <end position="243"/>
    </location>
</feature>
<comment type="similarity">
    <text evidence="2 8">Belongs to the Casparian strip membrane proteins (CASP) family.</text>
</comment>
<name>A0A8J5FV75_ZINOF</name>
<evidence type="ECO:0000256" key="9">
    <source>
        <dbReference type="SAM" id="MobiDB-lite"/>
    </source>
</evidence>
<comment type="caution">
    <text evidence="8">Lacks conserved residue(s) required for the propagation of feature annotation.</text>
</comment>
<dbReference type="EMBL" id="JACMSC010000012">
    <property type="protein sequence ID" value="KAG6495570.1"/>
    <property type="molecule type" value="Genomic_DNA"/>
</dbReference>
<keyword evidence="6 8" id="KW-1133">Transmembrane helix</keyword>
<proteinExistence type="inferred from homology"/>
<dbReference type="AlphaFoldDB" id="A0A8J5FV75"/>
<evidence type="ECO:0000256" key="6">
    <source>
        <dbReference type="ARBA" id="ARBA00022989"/>
    </source>
</evidence>